<dbReference type="Pfam" id="PF09835">
    <property type="entry name" value="DUF2062"/>
    <property type="match status" value="1"/>
</dbReference>
<organism evidence="3 4">
    <name type="scientific">Candidatus Endolissoclinum faulkneri L5</name>
    <dbReference type="NCBI Taxonomy" id="1401328"/>
    <lineage>
        <taxon>Bacteria</taxon>
        <taxon>Pseudomonadati</taxon>
        <taxon>Pseudomonadota</taxon>
        <taxon>Alphaproteobacteria</taxon>
        <taxon>Rhodospirillales</taxon>
        <taxon>Rhodospirillaceae</taxon>
        <taxon>Candidatus Endolissoclinum</taxon>
    </lineage>
</organism>
<evidence type="ECO:0000256" key="1">
    <source>
        <dbReference type="SAM" id="Phobius"/>
    </source>
</evidence>
<proteinExistence type="predicted"/>
<evidence type="ECO:0000313" key="4">
    <source>
        <dbReference type="Proteomes" id="UP000018700"/>
    </source>
</evidence>
<feature type="transmembrane region" description="Helical" evidence="1">
    <location>
        <begin position="120"/>
        <end position="141"/>
    </location>
</feature>
<dbReference type="EMBL" id="CP006745">
    <property type="protein sequence ID" value="AHC73763.1"/>
    <property type="molecule type" value="Genomic_DNA"/>
</dbReference>
<keyword evidence="1" id="KW-0812">Transmembrane</keyword>
<accession>V9TVP1</accession>
<protein>
    <recommendedName>
        <fullName evidence="2">DUF2062 domain-containing protein</fullName>
    </recommendedName>
</protein>
<name>V9TVP1_9PROT</name>
<feature type="domain" description="DUF2062" evidence="2">
    <location>
        <begin position="4"/>
        <end position="150"/>
    </location>
</feature>
<feature type="transmembrane region" description="Helical" evidence="1">
    <location>
        <begin position="27"/>
        <end position="52"/>
    </location>
</feature>
<gene>
    <name evidence="3" type="ORF">P856_549</name>
</gene>
<keyword evidence="1" id="KW-1133">Transmembrane helix</keyword>
<feature type="transmembrane region" description="Helical" evidence="1">
    <location>
        <begin position="64"/>
        <end position="89"/>
    </location>
</feature>
<reference evidence="3 4" key="1">
    <citation type="journal article" date="2013" name="PLoS ONE">
        <title>Bacterial endosymbiosis in a chordate host: long-term co-evolution and conservation of secondary metabolism.</title>
        <authorList>
            <person name="Kwan J.C."/>
            <person name="Schmidt E.W."/>
        </authorList>
    </citation>
    <scope>NUCLEOTIDE SEQUENCE [LARGE SCALE GENOMIC DNA]</scope>
    <source>
        <strain evidence="4">faulkneri L5</strain>
    </source>
</reference>
<dbReference type="KEGG" id="efk:P856_549"/>
<dbReference type="InterPro" id="IPR018639">
    <property type="entry name" value="DUF2062"/>
</dbReference>
<dbReference type="eggNOG" id="COG3216">
    <property type="taxonomic scope" value="Bacteria"/>
</dbReference>
<sequence>MQIKIIGKILRQWKKTSMSPGVISRSISMGMVVGFSPTVGLQALICFLITFICNRLWRQDTFDWIIALIGSLVVNPLTLVPTYTFYYWVGCHAIRCSNVMEVQDFKNIRYFLYALKEGTAAIFLGSVPFMIIGLALGYYIGKIIERLLETRIQRRKERMLKKKLSNKSSKTAYK</sequence>
<keyword evidence="4" id="KW-1185">Reference proteome</keyword>
<evidence type="ECO:0000313" key="3">
    <source>
        <dbReference type="EMBL" id="AHC73763.1"/>
    </source>
</evidence>
<dbReference type="AlphaFoldDB" id="V9TVP1"/>
<dbReference type="HOGENOM" id="CLU_1472637_0_0_5"/>
<keyword evidence="1" id="KW-0472">Membrane</keyword>
<evidence type="ECO:0000259" key="2">
    <source>
        <dbReference type="Pfam" id="PF09835"/>
    </source>
</evidence>
<dbReference type="Proteomes" id="UP000018700">
    <property type="component" value="Chromosome"/>
</dbReference>